<dbReference type="PANTHER" id="PTHR34215">
    <property type="entry name" value="BLL0784 PROTEIN"/>
    <property type="match status" value="1"/>
</dbReference>
<reference evidence="2" key="1">
    <citation type="journal article" date="2013" name="Extremophiles">
        <title>Proteinivorax tanatarense gen. nov., sp. nov., an anaerobic, haloalkaliphilic, proteolytic bacterium isolated from a decaying algal bloom, and proposal of Proteinivoraceae fam. nov.</title>
        <authorList>
            <person name="Kevbrin V."/>
            <person name="Boltyanskaya Y."/>
            <person name="Zhilina T."/>
            <person name="Kolganova T."/>
            <person name="Lavrentjeva E."/>
            <person name="Kuznetsov B."/>
        </authorList>
    </citation>
    <scope>NUCLEOTIDE SEQUENCE</scope>
    <source>
        <strain evidence="2">Z-910T</strain>
    </source>
</reference>
<feature type="domain" description="YlxR" evidence="1">
    <location>
        <begin position="9"/>
        <end position="82"/>
    </location>
</feature>
<dbReference type="InterPro" id="IPR037465">
    <property type="entry name" value="YlxR"/>
</dbReference>
<reference evidence="2" key="2">
    <citation type="submission" date="2024-06" db="EMBL/GenBank/DDBJ databases">
        <authorList>
            <person name="Petrova K.O."/>
            <person name="Toshchakov S.V."/>
            <person name="Boltjanskaja Y.V."/>
            <person name="Kevbrin V."/>
        </authorList>
    </citation>
    <scope>NUCLEOTIDE SEQUENCE</scope>
    <source>
        <strain evidence="2">Z-910T</strain>
    </source>
</reference>
<dbReference type="CDD" id="cd00279">
    <property type="entry name" value="YlxR"/>
    <property type="match status" value="1"/>
</dbReference>
<sequence length="86" mass="10092">MRKRKVPKRMCIGCQEMKAKKEFIRVVKTQEEDIFIDPTGKQPGRGAYICPELECFKKAYKSKRLDKALKTAVPEDVYQILEDRLK</sequence>
<organism evidence="2">
    <name type="scientific">Proteinivorax tanatarense</name>
    <dbReference type="NCBI Taxonomy" id="1260629"/>
    <lineage>
        <taxon>Bacteria</taxon>
        <taxon>Bacillati</taxon>
        <taxon>Bacillota</taxon>
        <taxon>Clostridia</taxon>
        <taxon>Eubacteriales</taxon>
        <taxon>Proteinivoracaceae</taxon>
        <taxon>Proteinivorax</taxon>
    </lineage>
</organism>
<name>A0AAU7VQM6_9FIRM</name>
<dbReference type="InterPro" id="IPR035931">
    <property type="entry name" value="YlxR-like_sf"/>
</dbReference>
<evidence type="ECO:0000259" key="1">
    <source>
        <dbReference type="Pfam" id="PF04296"/>
    </source>
</evidence>
<accession>A0AAU7VQM6</accession>
<gene>
    <name evidence="2" type="ORF">PRVXT_001446</name>
</gene>
<dbReference type="PANTHER" id="PTHR34215:SF1">
    <property type="entry name" value="YLXR DOMAIN-CONTAINING PROTEIN"/>
    <property type="match status" value="1"/>
</dbReference>
<dbReference type="Gene3D" id="3.30.1230.10">
    <property type="entry name" value="YlxR-like"/>
    <property type="match status" value="1"/>
</dbReference>
<dbReference type="NCBIfam" id="NF047356">
    <property type="entry name" value="RNA_bind_RnpM"/>
    <property type="match status" value="1"/>
</dbReference>
<dbReference type="SUPFAM" id="SSF64376">
    <property type="entry name" value="YlxR-like"/>
    <property type="match status" value="1"/>
</dbReference>
<dbReference type="InterPro" id="IPR007393">
    <property type="entry name" value="YlxR_dom"/>
</dbReference>
<dbReference type="AlphaFoldDB" id="A0AAU7VQM6"/>
<evidence type="ECO:0000313" key="2">
    <source>
        <dbReference type="EMBL" id="XBX76263.1"/>
    </source>
</evidence>
<dbReference type="EMBL" id="CP158367">
    <property type="protein sequence ID" value="XBX76263.1"/>
    <property type="molecule type" value="Genomic_DNA"/>
</dbReference>
<proteinExistence type="predicted"/>
<dbReference type="RefSeq" id="WP_350344997.1">
    <property type="nucleotide sequence ID" value="NZ_CP158367.1"/>
</dbReference>
<dbReference type="Pfam" id="PF04296">
    <property type="entry name" value="YlxR"/>
    <property type="match status" value="1"/>
</dbReference>
<protein>
    <submittedName>
        <fullName evidence="2">YlxR family protein</fullName>
    </submittedName>
</protein>